<sequence length="125" mass="13723">MAIGAKTLIVGETAGSYIIREDRLVEKRAQDAPGCAREDDEYSSPSLKTVPSLERLMDTPGVNVSLTLRADSGFIGADISIDESGHVDGGILPLWEKPSERRPTYHLWENKGDPEDRINRSANDN</sequence>
<reference evidence="2 3" key="1">
    <citation type="journal article" date="2010" name="Science">
        <title>Genomic comparison of the ants Camponotus floridanus and Harpegnathos saltator.</title>
        <authorList>
            <person name="Bonasio R."/>
            <person name="Zhang G."/>
            <person name="Ye C."/>
            <person name="Mutti N.S."/>
            <person name="Fang X."/>
            <person name="Qin N."/>
            <person name="Donahue G."/>
            <person name="Yang P."/>
            <person name="Li Q."/>
            <person name="Li C."/>
            <person name="Zhang P."/>
            <person name="Huang Z."/>
            <person name="Berger S.L."/>
            <person name="Reinberg D."/>
            <person name="Wang J."/>
            <person name="Liebig J."/>
        </authorList>
    </citation>
    <scope>NUCLEOTIDE SEQUENCE [LARGE SCALE GENOMIC DNA]</scope>
    <source>
        <strain evidence="2 3">R22 G/1</strain>
    </source>
</reference>
<name>E2BEI6_HARSA</name>
<protein>
    <submittedName>
        <fullName evidence="2">Uncharacterized protein</fullName>
    </submittedName>
</protein>
<feature type="region of interest" description="Disordered" evidence="1">
    <location>
        <begin position="105"/>
        <end position="125"/>
    </location>
</feature>
<dbReference type="Proteomes" id="UP000008237">
    <property type="component" value="Unassembled WGS sequence"/>
</dbReference>
<accession>E2BEI6</accession>
<dbReference type="EMBL" id="GL447817">
    <property type="protein sequence ID" value="EFN85876.1"/>
    <property type="molecule type" value="Genomic_DNA"/>
</dbReference>
<dbReference type="InParanoid" id="E2BEI6"/>
<keyword evidence="3" id="KW-1185">Reference proteome</keyword>
<organism evidence="3">
    <name type="scientific">Harpegnathos saltator</name>
    <name type="common">Jerdon's jumping ant</name>
    <dbReference type="NCBI Taxonomy" id="610380"/>
    <lineage>
        <taxon>Eukaryota</taxon>
        <taxon>Metazoa</taxon>
        <taxon>Ecdysozoa</taxon>
        <taxon>Arthropoda</taxon>
        <taxon>Hexapoda</taxon>
        <taxon>Insecta</taxon>
        <taxon>Pterygota</taxon>
        <taxon>Neoptera</taxon>
        <taxon>Endopterygota</taxon>
        <taxon>Hymenoptera</taxon>
        <taxon>Apocrita</taxon>
        <taxon>Aculeata</taxon>
        <taxon>Formicoidea</taxon>
        <taxon>Formicidae</taxon>
        <taxon>Ponerinae</taxon>
        <taxon>Ponerini</taxon>
        <taxon>Harpegnathos</taxon>
    </lineage>
</organism>
<evidence type="ECO:0000256" key="1">
    <source>
        <dbReference type="SAM" id="MobiDB-lite"/>
    </source>
</evidence>
<evidence type="ECO:0000313" key="3">
    <source>
        <dbReference type="Proteomes" id="UP000008237"/>
    </source>
</evidence>
<evidence type="ECO:0000313" key="2">
    <source>
        <dbReference type="EMBL" id="EFN85876.1"/>
    </source>
</evidence>
<feature type="region of interest" description="Disordered" evidence="1">
    <location>
        <begin position="30"/>
        <end position="50"/>
    </location>
</feature>
<feature type="compositionally biased region" description="Basic and acidic residues" evidence="1">
    <location>
        <begin position="105"/>
        <end position="119"/>
    </location>
</feature>
<dbReference type="AlphaFoldDB" id="E2BEI6"/>
<proteinExistence type="predicted"/>
<gene>
    <name evidence="2" type="ORF">EAI_08496</name>
</gene>